<evidence type="ECO:0000313" key="1">
    <source>
        <dbReference type="EMBL" id="PKY67073.1"/>
    </source>
</evidence>
<dbReference type="RefSeq" id="WP_101627567.1">
    <property type="nucleotide sequence ID" value="NZ_PKKJ01000001.1"/>
</dbReference>
<dbReference type="Pfam" id="PF04417">
    <property type="entry name" value="DUF501"/>
    <property type="match status" value="1"/>
</dbReference>
<proteinExistence type="predicted"/>
<dbReference type="PANTHER" id="PTHR37163:SF1">
    <property type="entry name" value="DUF501 DOMAIN-CONTAINING PROTEIN"/>
    <property type="match status" value="1"/>
</dbReference>
<sequence length="171" mass="18359">MTEVGKDPSIATEADLDVLREQLDRVPRGVVGIGARCVCGRPTVVKTAPRLEDGSPFPTTFYLTSPPIVKACSTLEAEHVMEDFNDLLANDEEVAAQYQAAHRDYIERRLELGDVPEISGVSAGGMPARVKCLHALVGHALAAGPGVNPIGDRALAMMEERGMWSAQRCSC</sequence>
<dbReference type="InterPro" id="IPR007511">
    <property type="entry name" value="DUF501"/>
</dbReference>
<dbReference type="OrthoDB" id="13546at2"/>
<gene>
    <name evidence="1" type="ORF">CYJ25_02245</name>
</gene>
<reference evidence="1 2" key="1">
    <citation type="submission" date="2017-12" db="EMBL/GenBank/DDBJ databases">
        <title>Phylogenetic diversity of female urinary microbiome.</title>
        <authorList>
            <person name="Thomas-White K."/>
            <person name="Wolfe A.J."/>
        </authorList>
    </citation>
    <scope>NUCLEOTIDE SEQUENCE [LARGE SCALE GENOMIC DNA]</scope>
    <source>
        <strain evidence="1 2">UMB0250</strain>
    </source>
</reference>
<evidence type="ECO:0000313" key="2">
    <source>
        <dbReference type="Proteomes" id="UP000234545"/>
    </source>
</evidence>
<comment type="caution">
    <text evidence="1">The sequence shown here is derived from an EMBL/GenBank/DDBJ whole genome shotgun (WGS) entry which is preliminary data.</text>
</comment>
<dbReference type="PANTHER" id="PTHR37163">
    <property type="entry name" value="CONSERVED PROTEIN"/>
    <property type="match status" value="1"/>
</dbReference>
<organism evidence="1 2">
    <name type="scientific">Schaalia turicensis</name>
    <dbReference type="NCBI Taxonomy" id="131111"/>
    <lineage>
        <taxon>Bacteria</taxon>
        <taxon>Bacillati</taxon>
        <taxon>Actinomycetota</taxon>
        <taxon>Actinomycetes</taxon>
        <taxon>Actinomycetales</taxon>
        <taxon>Actinomycetaceae</taxon>
        <taxon>Schaalia</taxon>
    </lineage>
</organism>
<protein>
    <submittedName>
        <fullName evidence="1">DUF501 domain-containing protein</fullName>
    </submittedName>
</protein>
<dbReference type="EMBL" id="PKKJ01000001">
    <property type="protein sequence ID" value="PKY67073.1"/>
    <property type="molecule type" value="Genomic_DNA"/>
</dbReference>
<dbReference type="Proteomes" id="UP000234545">
    <property type="component" value="Unassembled WGS sequence"/>
</dbReference>
<accession>A0A2I1I7K4</accession>
<dbReference type="AlphaFoldDB" id="A0A2I1I7K4"/>
<name>A0A2I1I7K4_9ACTO</name>